<evidence type="ECO:0000313" key="2">
    <source>
        <dbReference type="EMBL" id="RWS06331.1"/>
    </source>
</evidence>
<accession>A0A3S3NNU4</accession>
<keyword evidence="1" id="KW-0812">Transmembrane</keyword>
<dbReference type="STRING" id="1965070.A0A3S3NNU4"/>
<dbReference type="Gene3D" id="1.20.1070.10">
    <property type="entry name" value="Rhodopsin 7-helix transmembrane proteins"/>
    <property type="match status" value="1"/>
</dbReference>
<protein>
    <submittedName>
        <fullName evidence="3">Cardioacceleratory peptide receptor-like protein</fullName>
    </submittedName>
</protein>
<evidence type="ECO:0000313" key="4">
    <source>
        <dbReference type="Proteomes" id="UP000285301"/>
    </source>
</evidence>
<keyword evidence="3" id="KW-0675">Receptor</keyword>
<dbReference type="Proteomes" id="UP000285301">
    <property type="component" value="Unassembled WGS sequence"/>
</dbReference>
<sequence length="106" mass="12626">MSCDKHFNLIHFDLTEQLTFLWIIFIMIVFGNCSVLVTLLMSKNRKTRMNFFIMHLAIAVEILFPLLKAKEKSLSKQLKQVEKKVKVREKYFTPVFNRNCRLETLD</sequence>
<dbReference type="SUPFAM" id="SSF81321">
    <property type="entry name" value="Family A G protein-coupled receptor-like"/>
    <property type="match status" value="1"/>
</dbReference>
<keyword evidence="1" id="KW-0472">Membrane</keyword>
<keyword evidence="1" id="KW-1133">Transmembrane helix</keyword>
<proteinExistence type="predicted"/>
<dbReference type="EMBL" id="NCKU01004181">
    <property type="protein sequence ID" value="RWS06331.1"/>
    <property type="molecule type" value="Genomic_DNA"/>
</dbReference>
<reference evidence="3" key="2">
    <citation type="submission" date="2018-11" db="EMBL/GenBank/DDBJ databases">
        <title>Trombidioid mite genomics.</title>
        <authorList>
            <person name="Dong X."/>
        </authorList>
    </citation>
    <scope>NUCLEOTIDE SEQUENCE</scope>
    <source>
        <strain evidence="3">UoL-WK</strain>
    </source>
</reference>
<dbReference type="AlphaFoldDB" id="A0A3S3NNU4"/>
<keyword evidence="4" id="KW-1185">Reference proteome</keyword>
<dbReference type="OrthoDB" id="5987909at2759"/>
<dbReference type="EMBL" id="NCKU01004168">
    <property type="protein sequence ID" value="RWS06350.1"/>
    <property type="molecule type" value="Genomic_DNA"/>
</dbReference>
<feature type="transmembrane region" description="Helical" evidence="1">
    <location>
        <begin position="20"/>
        <end position="42"/>
    </location>
</feature>
<reference evidence="3 4" key="1">
    <citation type="journal article" date="2018" name="Gigascience">
        <title>Genomes of trombidid mites reveal novel predicted allergens and laterally-transferred genes associated with secondary metabolism.</title>
        <authorList>
            <person name="Dong X."/>
            <person name="Chaisiri K."/>
            <person name="Xia D."/>
            <person name="Armstrong S.D."/>
            <person name="Fang Y."/>
            <person name="Donnelly M.J."/>
            <person name="Kadowaki T."/>
            <person name="McGarry J.W."/>
            <person name="Darby A.C."/>
            <person name="Makepeace B.L."/>
        </authorList>
    </citation>
    <scope>NUCLEOTIDE SEQUENCE [LARGE SCALE GENOMIC DNA]</scope>
    <source>
        <strain evidence="3">UoL-WK</strain>
    </source>
</reference>
<evidence type="ECO:0000256" key="1">
    <source>
        <dbReference type="SAM" id="Phobius"/>
    </source>
</evidence>
<evidence type="ECO:0000313" key="3">
    <source>
        <dbReference type="EMBL" id="RWS06350.1"/>
    </source>
</evidence>
<organism evidence="3 4">
    <name type="scientific">Dinothrombium tinctorium</name>
    <dbReference type="NCBI Taxonomy" id="1965070"/>
    <lineage>
        <taxon>Eukaryota</taxon>
        <taxon>Metazoa</taxon>
        <taxon>Ecdysozoa</taxon>
        <taxon>Arthropoda</taxon>
        <taxon>Chelicerata</taxon>
        <taxon>Arachnida</taxon>
        <taxon>Acari</taxon>
        <taxon>Acariformes</taxon>
        <taxon>Trombidiformes</taxon>
        <taxon>Prostigmata</taxon>
        <taxon>Anystina</taxon>
        <taxon>Parasitengona</taxon>
        <taxon>Trombidioidea</taxon>
        <taxon>Trombidiidae</taxon>
        <taxon>Dinothrombium</taxon>
    </lineage>
</organism>
<gene>
    <name evidence="3" type="ORF">B4U79_18263</name>
    <name evidence="2" type="ORF">B4U79_18265</name>
</gene>
<comment type="caution">
    <text evidence="3">The sequence shown here is derived from an EMBL/GenBank/DDBJ whole genome shotgun (WGS) entry which is preliminary data.</text>
</comment>
<name>A0A3S3NNU4_9ACAR</name>